<accession>A0A8H6RCU4</accession>
<proteinExistence type="predicted"/>
<feature type="region of interest" description="Disordered" evidence="1">
    <location>
        <begin position="1"/>
        <end position="73"/>
    </location>
</feature>
<comment type="caution">
    <text evidence="2">The sequence shown here is derived from an EMBL/GenBank/DDBJ whole genome shotgun (WGS) entry which is preliminary data.</text>
</comment>
<evidence type="ECO:0000313" key="2">
    <source>
        <dbReference type="EMBL" id="KAF7188648.1"/>
    </source>
</evidence>
<evidence type="ECO:0000256" key="1">
    <source>
        <dbReference type="SAM" id="MobiDB-lite"/>
    </source>
</evidence>
<name>A0A8H6RCU4_9PEZI</name>
<reference evidence="2" key="1">
    <citation type="submission" date="2020-04" db="EMBL/GenBank/DDBJ databases">
        <title>Draft genome resource of the tomato pathogen Pseudocercospora fuligena.</title>
        <authorList>
            <person name="Zaccaron A."/>
        </authorList>
    </citation>
    <scope>NUCLEOTIDE SEQUENCE</scope>
    <source>
        <strain evidence="2">PF001</strain>
    </source>
</reference>
<dbReference type="AlphaFoldDB" id="A0A8H6RCU4"/>
<keyword evidence="3" id="KW-1185">Reference proteome</keyword>
<gene>
    <name evidence="2" type="ORF">HII31_10310</name>
</gene>
<protein>
    <submittedName>
        <fullName evidence="2">Uncharacterized protein</fullName>
    </submittedName>
</protein>
<feature type="compositionally biased region" description="Basic residues" evidence="1">
    <location>
        <begin position="49"/>
        <end position="61"/>
    </location>
</feature>
<feature type="compositionally biased region" description="Basic residues" evidence="1">
    <location>
        <begin position="1"/>
        <end position="11"/>
    </location>
</feature>
<dbReference type="Proteomes" id="UP000660729">
    <property type="component" value="Unassembled WGS sequence"/>
</dbReference>
<feature type="compositionally biased region" description="Basic and acidic residues" evidence="1">
    <location>
        <begin position="24"/>
        <end position="48"/>
    </location>
</feature>
<organism evidence="2 3">
    <name type="scientific">Pseudocercospora fuligena</name>
    <dbReference type="NCBI Taxonomy" id="685502"/>
    <lineage>
        <taxon>Eukaryota</taxon>
        <taxon>Fungi</taxon>
        <taxon>Dikarya</taxon>
        <taxon>Ascomycota</taxon>
        <taxon>Pezizomycotina</taxon>
        <taxon>Dothideomycetes</taxon>
        <taxon>Dothideomycetidae</taxon>
        <taxon>Mycosphaerellales</taxon>
        <taxon>Mycosphaerellaceae</taxon>
        <taxon>Pseudocercospora</taxon>
    </lineage>
</organism>
<evidence type="ECO:0000313" key="3">
    <source>
        <dbReference type="Proteomes" id="UP000660729"/>
    </source>
</evidence>
<dbReference type="EMBL" id="JABCIY010000209">
    <property type="protein sequence ID" value="KAF7188648.1"/>
    <property type="molecule type" value="Genomic_DNA"/>
</dbReference>
<sequence>MPRANKSKKNKQPVSHPTTKHVAVAKEKIQHQRQQADTRTTKEIEAAKKAHKDQKRIRKKRENGGVVHNDEDYQRIRAQLQEATERNNYPLERPRTF</sequence>